<keyword evidence="1" id="KW-0813">Transport</keyword>
<dbReference type="Proteomes" id="UP000051010">
    <property type="component" value="Unassembled WGS sequence"/>
</dbReference>
<accession>A0A0R1YRV2</accession>
<dbReference type="Pfam" id="PF02302">
    <property type="entry name" value="PTS_IIB"/>
    <property type="match status" value="1"/>
</dbReference>
<dbReference type="GO" id="GO:0009401">
    <property type="term" value="P:phosphoenolpyruvate-dependent sugar phosphotransferase system"/>
    <property type="evidence" value="ECO:0007669"/>
    <property type="project" value="UniProtKB-KW"/>
</dbReference>
<dbReference type="InterPro" id="IPR003501">
    <property type="entry name" value="PTS_EIIB_2/3"/>
</dbReference>
<feature type="domain" description="PTS EIIB type-3" evidence="8">
    <location>
        <begin position="1"/>
        <end position="105"/>
    </location>
</feature>
<dbReference type="AlphaFoldDB" id="A0A0R1YRV2"/>
<gene>
    <name evidence="9" type="ORF">FD47_GL002128</name>
</gene>
<evidence type="ECO:0000313" key="9">
    <source>
        <dbReference type="EMBL" id="KRM45232.1"/>
    </source>
</evidence>
<dbReference type="EMBL" id="AZFZ01000005">
    <property type="protein sequence ID" value="KRM45232.1"/>
    <property type="molecule type" value="Genomic_DNA"/>
</dbReference>
<name>A0A0R1YRV2_9LACO</name>
<evidence type="ECO:0000256" key="1">
    <source>
        <dbReference type="ARBA" id="ARBA00022448"/>
    </source>
</evidence>
<comment type="caution">
    <text evidence="9">The sequence shown here is derived from an EMBL/GenBank/DDBJ whole genome shotgun (WGS) entry which is preliminary data.</text>
</comment>
<dbReference type="GO" id="GO:0016301">
    <property type="term" value="F:kinase activity"/>
    <property type="evidence" value="ECO:0007669"/>
    <property type="project" value="UniProtKB-KW"/>
</dbReference>
<keyword evidence="6" id="KW-0418">Kinase</keyword>
<dbReference type="PANTHER" id="PTHR34581:SF2">
    <property type="entry name" value="PTS SYSTEM N,N'-DIACETYLCHITOBIOSE-SPECIFIC EIIB COMPONENT"/>
    <property type="match status" value="1"/>
</dbReference>
<evidence type="ECO:0000256" key="4">
    <source>
        <dbReference type="ARBA" id="ARBA00022679"/>
    </source>
</evidence>
<keyword evidence="5" id="KW-0598">Phosphotransferase system</keyword>
<dbReference type="Gene3D" id="3.40.50.2300">
    <property type="match status" value="1"/>
</dbReference>
<evidence type="ECO:0000256" key="5">
    <source>
        <dbReference type="ARBA" id="ARBA00022683"/>
    </source>
</evidence>
<dbReference type="PATRIC" id="fig|1423786.4.peg.2232"/>
<dbReference type="PANTHER" id="PTHR34581">
    <property type="entry name" value="PTS SYSTEM N,N'-DIACETYLCHITOBIOSE-SPECIFIC EIIB COMPONENT"/>
    <property type="match status" value="1"/>
</dbReference>
<feature type="modified residue" description="Phosphocysteine; by EIIA" evidence="7">
    <location>
        <position position="8"/>
    </location>
</feature>
<keyword evidence="3" id="KW-0762">Sugar transport</keyword>
<evidence type="ECO:0000313" key="10">
    <source>
        <dbReference type="Proteomes" id="UP000051010"/>
    </source>
</evidence>
<dbReference type="PROSITE" id="PS51100">
    <property type="entry name" value="PTS_EIIB_TYPE_3"/>
    <property type="match status" value="1"/>
</dbReference>
<evidence type="ECO:0000256" key="7">
    <source>
        <dbReference type="PROSITE-ProRule" id="PRU00423"/>
    </source>
</evidence>
<dbReference type="RefSeq" id="WP_008214409.1">
    <property type="nucleotide sequence ID" value="NZ_AZFZ01000005.1"/>
</dbReference>
<dbReference type="InterPro" id="IPR036095">
    <property type="entry name" value="PTS_EIIB-like_sf"/>
</dbReference>
<protein>
    <submittedName>
        <fullName evidence="9">PTS system, Lactose Cellobiose specific IIB subunit</fullName>
    </submittedName>
</protein>
<dbReference type="GO" id="GO:0008982">
    <property type="term" value="F:protein-N(PI)-phosphohistidine-sugar phosphotransferase activity"/>
    <property type="evidence" value="ECO:0007669"/>
    <property type="project" value="InterPro"/>
</dbReference>
<keyword evidence="4" id="KW-0808">Transferase</keyword>
<proteinExistence type="predicted"/>
<evidence type="ECO:0000259" key="8">
    <source>
        <dbReference type="PROSITE" id="PS51100"/>
    </source>
</evidence>
<evidence type="ECO:0000256" key="3">
    <source>
        <dbReference type="ARBA" id="ARBA00022597"/>
    </source>
</evidence>
<dbReference type="InterPro" id="IPR013012">
    <property type="entry name" value="PTS_EIIB_3"/>
</dbReference>
<evidence type="ECO:0000256" key="6">
    <source>
        <dbReference type="ARBA" id="ARBA00022777"/>
    </source>
</evidence>
<dbReference type="InterPro" id="IPR051819">
    <property type="entry name" value="PTS_sugar-specific_EIIB"/>
</dbReference>
<keyword evidence="2" id="KW-0597">Phosphoprotein</keyword>
<dbReference type="SUPFAM" id="SSF52794">
    <property type="entry name" value="PTS system IIB component-like"/>
    <property type="match status" value="1"/>
</dbReference>
<organism evidence="9 10">
    <name type="scientific">Lentilactobacillus parafarraginis DSM 18390 = JCM 14109</name>
    <dbReference type="NCBI Taxonomy" id="1423786"/>
    <lineage>
        <taxon>Bacteria</taxon>
        <taxon>Bacillati</taxon>
        <taxon>Bacillota</taxon>
        <taxon>Bacilli</taxon>
        <taxon>Lactobacillales</taxon>
        <taxon>Lactobacillaceae</taxon>
        <taxon>Lentilactobacillus</taxon>
    </lineage>
</organism>
<evidence type="ECO:0000256" key="2">
    <source>
        <dbReference type="ARBA" id="ARBA00022553"/>
    </source>
</evidence>
<sequence>MKNVLLICENGISSNFLVKSAKSFMEAYDVSFNLISSDYTQADTYLDNQIDLVLIAPQASYHNREVKMIDGRAPVMTIPDDVYGWANGEKLVKLIMNTFAPAEAI</sequence>
<reference evidence="9 10" key="1">
    <citation type="journal article" date="2015" name="Genome Announc.">
        <title>Expanding the biotechnology potential of lactobacilli through comparative genomics of 213 strains and associated genera.</title>
        <authorList>
            <person name="Sun Z."/>
            <person name="Harris H.M."/>
            <person name="McCann A."/>
            <person name="Guo C."/>
            <person name="Argimon S."/>
            <person name="Zhang W."/>
            <person name="Yang X."/>
            <person name="Jeffery I.B."/>
            <person name="Cooney J.C."/>
            <person name="Kagawa T.F."/>
            <person name="Liu W."/>
            <person name="Song Y."/>
            <person name="Salvetti E."/>
            <person name="Wrobel A."/>
            <person name="Rasinkangas P."/>
            <person name="Parkhill J."/>
            <person name="Rea M.C."/>
            <person name="O'Sullivan O."/>
            <person name="Ritari J."/>
            <person name="Douillard F.P."/>
            <person name="Paul Ross R."/>
            <person name="Yang R."/>
            <person name="Briner A.E."/>
            <person name="Felis G.E."/>
            <person name="de Vos W.M."/>
            <person name="Barrangou R."/>
            <person name="Klaenhammer T.R."/>
            <person name="Caufield P.W."/>
            <person name="Cui Y."/>
            <person name="Zhang H."/>
            <person name="O'Toole P.W."/>
        </authorList>
    </citation>
    <scope>NUCLEOTIDE SEQUENCE [LARGE SCALE GENOMIC DNA]</scope>
    <source>
        <strain evidence="9 10">DSM 18390</strain>
    </source>
</reference>